<keyword evidence="9" id="KW-1185">Reference proteome</keyword>
<evidence type="ECO:0000313" key="8">
    <source>
        <dbReference type="EMBL" id="KAK9161628.1"/>
    </source>
</evidence>
<dbReference type="PANTHER" id="PTHR31190">
    <property type="entry name" value="DNA-BINDING DOMAIN"/>
    <property type="match status" value="1"/>
</dbReference>
<dbReference type="InterPro" id="IPR036955">
    <property type="entry name" value="AP2/ERF_dom_sf"/>
</dbReference>
<dbReference type="SUPFAM" id="SSF54171">
    <property type="entry name" value="DNA-binding domain"/>
    <property type="match status" value="2"/>
</dbReference>
<feature type="domain" description="AP2/ERF" evidence="7">
    <location>
        <begin position="274"/>
        <end position="331"/>
    </location>
</feature>
<dbReference type="InterPro" id="IPR016177">
    <property type="entry name" value="DNA-bd_dom_sf"/>
</dbReference>
<evidence type="ECO:0000256" key="4">
    <source>
        <dbReference type="ARBA" id="ARBA00023163"/>
    </source>
</evidence>
<comment type="caution">
    <text evidence="8">The sequence shown here is derived from an EMBL/GenBank/DDBJ whole genome shotgun (WGS) entry which is preliminary data.</text>
</comment>
<keyword evidence="5" id="KW-0539">Nucleus</keyword>
<protein>
    <recommendedName>
        <fullName evidence="7">AP2/ERF domain-containing protein</fullName>
    </recommendedName>
</protein>
<evidence type="ECO:0000256" key="2">
    <source>
        <dbReference type="ARBA" id="ARBA00023015"/>
    </source>
</evidence>
<keyword evidence="3" id="KW-0238">DNA-binding</keyword>
<evidence type="ECO:0000256" key="3">
    <source>
        <dbReference type="ARBA" id="ARBA00023125"/>
    </source>
</evidence>
<dbReference type="GO" id="GO:0005634">
    <property type="term" value="C:nucleus"/>
    <property type="evidence" value="ECO:0007669"/>
    <property type="project" value="UniProtKB-SubCell"/>
</dbReference>
<dbReference type="SMART" id="SM00380">
    <property type="entry name" value="AP2"/>
    <property type="match status" value="2"/>
</dbReference>
<dbReference type="PRINTS" id="PR00367">
    <property type="entry name" value="ETHRSPELEMNT"/>
</dbReference>
<feature type="region of interest" description="Disordered" evidence="6">
    <location>
        <begin position="331"/>
        <end position="350"/>
    </location>
</feature>
<gene>
    <name evidence="8" type="ORF">Syun_007969</name>
</gene>
<dbReference type="PANTHER" id="PTHR31190:SF376">
    <property type="entry name" value="EREB-LIKE PROTEIN"/>
    <property type="match status" value="1"/>
</dbReference>
<comment type="subcellular location">
    <subcellularLocation>
        <location evidence="1">Nucleus</location>
    </subcellularLocation>
</comment>
<dbReference type="EMBL" id="JBBNAF010000003">
    <property type="protein sequence ID" value="KAK9161628.1"/>
    <property type="molecule type" value="Genomic_DNA"/>
</dbReference>
<dbReference type="InterPro" id="IPR044808">
    <property type="entry name" value="ERF_plant"/>
</dbReference>
<dbReference type="GO" id="GO:0003700">
    <property type="term" value="F:DNA-binding transcription factor activity"/>
    <property type="evidence" value="ECO:0007669"/>
    <property type="project" value="InterPro"/>
</dbReference>
<dbReference type="GO" id="GO:0009873">
    <property type="term" value="P:ethylene-activated signaling pathway"/>
    <property type="evidence" value="ECO:0007669"/>
    <property type="project" value="InterPro"/>
</dbReference>
<reference evidence="8 9" key="1">
    <citation type="submission" date="2024-01" db="EMBL/GenBank/DDBJ databases">
        <title>Genome assemblies of Stephania.</title>
        <authorList>
            <person name="Yang L."/>
        </authorList>
    </citation>
    <scope>NUCLEOTIDE SEQUENCE [LARGE SCALE GENOMIC DNA]</scope>
    <source>
        <strain evidence="8">YNDBR</strain>
        <tissue evidence="8">Leaf</tissue>
    </source>
</reference>
<dbReference type="AlphaFoldDB" id="A0AAP0L0V6"/>
<feature type="domain" description="AP2/ERF" evidence="7">
    <location>
        <begin position="81"/>
        <end position="138"/>
    </location>
</feature>
<organism evidence="8 9">
    <name type="scientific">Stephania yunnanensis</name>
    <dbReference type="NCBI Taxonomy" id="152371"/>
    <lineage>
        <taxon>Eukaryota</taxon>
        <taxon>Viridiplantae</taxon>
        <taxon>Streptophyta</taxon>
        <taxon>Embryophyta</taxon>
        <taxon>Tracheophyta</taxon>
        <taxon>Spermatophyta</taxon>
        <taxon>Magnoliopsida</taxon>
        <taxon>Ranunculales</taxon>
        <taxon>Menispermaceae</taxon>
        <taxon>Menispermoideae</taxon>
        <taxon>Cissampelideae</taxon>
        <taxon>Stephania</taxon>
    </lineage>
</organism>
<dbReference type="Pfam" id="PF00847">
    <property type="entry name" value="AP2"/>
    <property type="match status" value="2"/>
</dbReference>
<sequence>MCGGAIISDLIAAKRGRNLTTQDLLSDLDVFSNLLGLDNYQVHHHLHNTKVKKMKKNNNKSKMMKKVESKKQKIRGVRKTEYRGIRQRPWGKWAAEIRDPQKGVRVWLGTYDTAAEAARAYDQAAIRIRGPKAKLNFSNSPHQPSHQLPLTATKEELGDIYEYGHELAGTDFVDMMNEISTVGSFLGFSEGSVSSEGDESLISPTMCGGAIIADLIPRNRSRCVSASDIWPSSHDSHDDHSHNFFHSEFNHCSIKGKGGGEVGETKQKRKRKNLYRGIRQRPWGKWAAEIRDPRKGVRVWLGTFNTAEEAARAYDKEARKIRGKKAKVNFPNEEEDSDSHSITTTTTTPMLQNPSNLDQNWGFEVPLDLASYVSDEDKGGADVVVIGEEEEKASEVETLNEELMAFESYMKFYEIPYLVGGFEQHTTLGSNACQESVELWSFDDDDATSAINVVS</sequence>
<dbReference type="InterPro" id="IPR001471">
    <property type="entry name" value="AP2/ERF_dom"/>
</dbReference>
<dbReference type="GO" id="GO:0003677">
    <property type="term" value="F:DNA binding"/>
    <property type="evidence" value="ECO:0007669"/>
    <property type="project" value="UniProtKB-KW"/>
</dbReference>
<dbReference type="FunFam" id="3.30.730.10:FF:000001">
    <property type="entry name" value="Ethylene-responsive transcription factor 2"/>
    <property type="match status" value="2"/>
</dbReference>
<evidence type="ECO:0000256" key="6">
    <source>
        <dbReference type="SAM" id="MobiDB-lite"/>
    </source>
</evidence>
<evidence type="ECO:0000256" key="5">
    <source>
        <dbReference type="ARBA" id="ARBA00023242"/>
    </source>
</evidence>
<name>A0AAP0L0V6_9MAGN</name>
<dbReference type="CDD" id="cd00018">
    <property type="entry name" value="AP2"/>
    <property type="match status" value="2"/>
</dbReference>
<dbReference type="Gene3D" id="3.30.730.10">
    <property type="entry name" value="AP2/ERF domain"/>
    <property type="match status" value="2"/>
</dbReference>
<evidence type="ECO:0000259" key="7">
    <source>
        <dbReference type="PROSITE" id="PS51032"/>
    </source>
</evidence>
<accession>A0AAP0L0V6</accession>
<evidence type="ECO:0000313" key="9">
    <source>
        <dbReference type="Proteomes" id="UP001420932"/>
    </source>
</evidence>
<keyword evidence="2" id="KW-0805">Transcription regulation</keyword>
<evidence type="ECO:0000256" key="1">
    <source>
        <dbReference type="ARBA" id="ARBA00004123"/>
    </source>
</evidence>
<keyword evidence="4" id="KW-0804">Transcription</keyword>
<dbReference type="Proteomes" id="UP001420932">
    <property type="component" value="Unassembled WGS sequence"/>
</dbReference>
<dbReference type="PROSITE" id="PS51032">
    <property type="entry name" value="AP2_ERF"/>
    <property type="match status" value="2"/>
</dbReference>
<proteinExistence type="predicted"/>